<accession>A0A915PLY1</accession>
<proteinExistence type="predicted"/>
<protein>
    <submittedName>
        <fullName evidence="2">Cleavage/polyadenylation specificity factor A subunit N-terminal domain-containing protein</fullName>
    </submittedName>
</protein>
<dbReference type="AlphaFoldDB" id="A0A915PLY1"/>
<dbReference type="Pfam" id="PF15907">
    <property type="entry name" value="Itfg2"/>
    <property type="match status" value="1"/>
</dbReference>
<evidence type="ECO:0000313" key="2">
    <source>
        <dbReference type="WBParaSite" id="sdigi.contig133.g5012.t1"/>
    </source>
</evidence>
<keyword evidence="1" id="KW-1185">Reference proteome</keyword>
<dbReference type="Proteomes" id="UP000887581">
    <property type="component" value="Unplaced"/>
</dbReference>
<evidence type="ECO:0000313" key="1">
    <source>
        <dbReference type="Proteomes" id="UP000887581"/>
    </source>
</evidence>
<name>A0A915PLY1_9BILA</name>
<dbReference type="WBParaSite" id="sdigi.contig133.g5012.t1">
    <property type="protein sequence ID" value="sdigi.contig133.g5012.t1"/>
    <property type="gene ID" value="sdigi.contig133.g5012"/>
</dbReference>
<sequence>MILSETRTTRLGGSINAAALFATHLNVPSSSVLMVWSRNYQRVFIIVGKCNGDVSLLCDEIVAISASGQIRSFDFPQIDGQNGEMHKPLPLFEQFIQANICCSYIGDIDGDGLSELLVLMTDRCVRTYRYVANHLASLNKYEVPSHVYGFALGATASGQYYVLLAERNENYVVKIDFGSNSCNILPQTLASNPFSRELAVPNQPIYLGLVGSLAARLLVLNPESGAEVTLENPAGDFICATTVNLQNNMHIVMTLDIYGNLLVYGWTDVTTCQTCPIAKTTVLPDADRISALSINENEILFCLCTVYFKIAVYRIDLSSVLN</sequence>
<reference evidence="2" key="1">
    <citation type="submission" date="2022-11" db="UniProtKB">
        <authorList>
            <consortium name="WormBaseParasite"/>
        </authorList>
    </citation>
    <scope>IDENTIFICATION</scope>
</reference>
<dbReference type="InterPro" id="IPR031793">
    <property type="entry name" value="KICSTOR_ITFG2"/>
</dbReference>
<organism evidence="1 2">
    <name type="scientific">Setaria digitata</name>
    <dbReference type="NCBI Taxonomy" id="48799"/>
    <lineage>
        <taxon>Eukaryota</taxon>
        <taxon>Metazoa</taxon>
        <taxon>Ecdysozoa</taxon>
        <taxon>Nematoda</taxon>
        <taxon>Chromadorea</taxon>
        <taxon>Rhabditida</taxon>
        <taxon>Spirurina</taxon>
        <taxon>Spiruromorpha</taxon>
        <taxon>Filarioidea</taxon>
        <taxon>Setariidae</taxon>
        <taxon>Setaria</taxon>
    </lineage>
</organism>